<gene>
    <name evidence="5" type="ORF">SAMN02745244_03584</name>
</gene>
<organism evidence="5 6">
    <name type="scientific">Tessaracoccus bendigoensis DSM 12906</name>
    <dbReference type="NCBI Taxonomy" id="1123357"/>
    <lineage>
        <taxon>Bacteria</taxon>
        <taxon>Bacillati</taxon>
        <taxon>Actinomycetota</taxon>
        <taxon>Actinomycetes</taxon>
        <taxon>Propionibacteriales</taxon>
        <taxon>Propionibacteriaceae</taxon>
        <taxon>Tessaracoccus</taxon>
    </lineage>
</organism>
<dbReference type="PANTHER" id="PTHR42939">
    <property type="entry name" value="ABC TRANSPORTER ATP-BINDING PROTEIN ALBC-RELATED"/>
    <property type="match status" value="1"/>
</dbReference>
<sequence length="242" mass="27014">MNVPSLLEARSVGFSYDGTVQVLRGVDLHVDEGEIVGLIGPNGSGKSTLIKLVFDLLHLKSGTLLLSGHHCQSALARPEAQYLASNDHLPEFLRAREYLTIIGDLYGRSLDVGAARSFFEEYGMAGRLEDLIEDFSHGMRKKTQLISAILQRRPLTIIDETVNGIDLEAQYLAEQEFVKMRSEGRSILLCTHDFSMLERVADRVLFLDHGVVVADAPVRDVVASHRGISQMVFDHLDDRRQR</sequence>
<dbReference type="Proteomes" id="UP000184512">
    <property type="component" value="Unassembled WGS sequence"/>
</dbReference>
<dbReference type="InterPro" id="IPR027417">
    <property type="entry name" value="P-loop_NTPase"/>
</dbReference>
<evidence type="ECO:0000256" key="3">
    <source>
        <dbReference type="ARBA" id="ARBA00022840"/>
    </source>
</evidence>
<dbReference type="STRING" id="1123357.SAMN02745244_03584"/>
<evidence type="ECO:0000313" key="6">
    <source>
        <dbReference type="Proteomes" id="UP000184512"/>
    </source>
</evidence>
<dbReference type="GO" id="GO:0016887">
    <property type="term" value="F:ATP hydrolysis activity"/>
    <property type="evidence" value="ECO:0007669"/>
    <property type="project" value="InterPro"/>
</dbReference>
<dbReference type="GO" id="GO:0005524">
    <property type="term" value="F:ATP binding"/>
    <property type="evidence" value="ECO:0007669"/>
    <property type="project" value="UniProtKB-KW"/>
</dbReference>
<dbReference type="CDD" id="cd03230">
    <property type="entry name" value="ABC_DR_subfamily_A"/>
    <property type="match status" value="1"/>
</dbReference>
<proteinExistence type="predicted"/>
<keyword evidence="6" id="KW-1185">Reference proteome</keyword>
<dbReference type="InterPro" id="IPR051782">
    <property type="entry name" value="ABC_Transporter_VariousFunc"/>
</dbReference>
<evidence type="ECO:0000256" key="1">
    <source>
        <dbReference type="ARBA" id="ARBA00022448"/>
    </source>
</evidence>
<dbReference type="Pfam" id="PF00005">
    <property type="entry name" value="ABC_tran"/>
    <property type="match status" value="1"/>
</dbReference>
<dbReference type="Gene3D" id="3.40.50.300">
    <property type="entry name" value="P-loop containing nucleotide triphosphate hydrolases"/>
    <property type="match status" value="1"/>
</dbReference>
<dbReference type="AlphaFoldDB" id="A0A1M6N909"/>
<keyword evidence="1" id="KW-0813">Transport</keyword>
<name>A0A1M6N909_9ACTN</name>
<dbReference type="SMART" id="SM00382">
    <property type="entry name" value="AAA"/>
    <property type="match status" value="1"/>
</dbReference>
<dbReference type="PROSITE" id="PS50893">
    <property type="entry name" value="ABC_TRANSPORTER_2"/>
    <property type="match status" value="1"/>
</dbReference>
<evidence type="ECO:0000313" key="5">
    <source>
        <dbReference type="EMBL" id="SHJ92230.1"/>
    </source>
</evidence>
<evidence type="ECO:0000256" key="2">
    <source>
        <dbReference type="ARBA" id="ARBA00022741"/>
    </source>
</evidence>
<dbReference type="PANTHER" id="PTHR42939:SF1">
    <property type="entry name" value="ABC TRANSPORTER ATP-BINDING PROTEIN ALBC-RELATED"/>
    <property type="match status" value="1"/>
</dbReference>
<dbReference type="InterPro" id="IPR003439">
    <property type="entry name" value="ABC_transporter-like_ATP-bd"/>
</dbReference>
<protein>
    <submittedName>
        <fullName evidence="5">ABC-2 type transport system ATP-binding protein</fullName>
    </submittedName>
</protein>
<accession>A0A1M6N909</accession>
<dbReference type="EMBL" id="FQZG01000108">
    <property type="protein sequence ID" value="SHJ92230.1"/>
    <property type="molecule type" value="Genomic_DNA"/>
</dbReference>
<reference evidence="5 6" key="1">
    <citation type="submission" date="2016-11" db="EMBL/GenBank/DDBJ databases">
        <authorList>
            <person name="Jaros S."/>
            <person name="Januszkiewicz K."/>
            <person name="Wedrychowicz H."/>
        </authorList>
    </citation>
    <scope>NUCLEOTIDE SEQUENCE [LARGE SCALE GENOMIC DNA]</scope>
    <source>
        <strain evidence="5 6">DSM 12906</strain>
    </source>
</reference>
<evidence type="ECO:0000259" key="4">
    <source>
        <dbReference type="PROSITE" id="PS50893"/>
    </source>
</evidence>
<dbReference type="SUPFAM" id="SSF52540">
    <property type="entry name" value="P-loop containing nucleoside triphosphate hydrolases"/>
    <property type="match status" value="1"/>
</dbReference>
<keyword evidence="3 5" id="KW-0067">ATP-binding</keyword>
<dbReference type="RefSeq" id="WP_073191217.1">
    <property type="nucleotide sequence ID" value="NZ_FQZG01000108.1"/>
</dbReference>
<feature type="domain" description="ABC transporter" evidence="4">
    <location>
        <begin position="7"/>
        <end position="234"/>
    </location>
</feature>
<keyword evidence="2" id="KW-0547">Nucleotide-binding</keyword>
<dbReference type="InterPro" id="IPR003593">
    <property type="entry name" value="AAA+_ATPase"/>
</dbReference>